<comment type="caution">
    <text evidence="3">The sequence shown here is derived from an EMBL/GenBank/DDBJ whole genome shotgun (WGS) entry which is preliminary data.</text>
</comment>
<feature type="compositionally biased region" description="Low complexity" evidence="2">
    <location>
        <begin position="561"/>
        <end position="570"/>
    </location>
</feature>
<feature type="compositionally biased region" description="Basic residues" evidence="2">
    <location>
        <begin position="551"/>
        <end position="560"/>
    </location>
</feature>
<feature type="region of interest" description="Disordered" evidence="2">
    <location>
        <begin position="313"/>
        <end position="377"/>
    </location>
</feature>
<proteinExistence type="predicted"/>
<evidence type="ECO:0000256" key="1">
    <source>
        <dbReference type="SAM" id="Coils"/>
    </source>
</evidence>
<feature type="region of interest" description="Disordered" evidence="2">
    <location>
        <begin position="232"/>
        <end position="273"/>
    </location>
</feature>
<evidence type="ECO:0000256" key="2">
    <source>
        <dbReference type="SAM" id="MobiDB-lite"/>
    </source>
</evidence>
<feature type="compositionally biased region" description="Low complexity" evidence="2">
    <location>
        <begin position="757"/>
        <end position="768"/>
    </location>
</feature>
<keyword evidence="4" id="KW-1185">Reference proteome</keyword>
<dbReference type="Proteomes" id="UP001302812">
    <property type="component" value="Unassembled WGS sequence"/>
</dbReference>
<gene>
    <name evidence="3" type="ORF">N656DRAFT_769605</name>
</gene>
<dbReference type="RefSeq" id="XP_064668661.1">
    <property type="nucleotide sequence ID" value="XM_064813716.1"/>
</dbReference>
<feature type="compositionally biased region" description="Polar residues" evidence="2">
    <location>
        <begin position="17"/>
        <end position="37"/>
    </location>
</feature>
<feature type="region of interest" description="Disordered" evidence="2">
    <location>
        <begin position="654"/>
        <end position="775"/>
    </location>
</feature>
<protein>
    <submittedName>
        <fullName evidence="3">Uncharacterized protein</fullName>
    </submittedName>
</protein>
<feature type="compositionally biased region" description="Basic and acidic residues" evidence="2">
    <location>
        <begin position="233"/>
        <end position="244"/>
    </location>
</feature>
<sequence length="775" mass="84415">MSAPSSPAGGGPGTPLQPLSHNAQRESSMFSTLQQQRGVAAAGSAAPRDSSVHEKINQFNSLAMQSKQLERKTADAALKRAILGREEAEAEMRRYRDEVMKLRKLIEEGKDRERRVGERLEAVMENYGRAKETHAHTQQLWEKEIRRTRKEAFKAQSALVKMQEELKSCRTAQKAAEEELQSERERGKAREQEAFSAQYKLVGLQEQLDQALERVKMLEQERDALKTLVENQQEVRRISSESKHPLALSEAGMEEDETDEETPRKRQRMSADDADVEALRLMWQWEKQRADRALEQVQFLEVECQLKICPTGKSLRRRSARGTSSPRGKRSSLLRVADAGDAMILGENPLTTSESTKSSLKRSKTDMLREDKEPRRSTIFVPEEGIFRTVSQAEADAAVMKSASSGVSPTEATGSLLHTPTDSDPHYRRTPSVDPPDFAMLTGERTSLLSLLEAPHRQSGPSPIFNIPTTPGPDPVEAQNQPHSEPVSEPEPLEEQPATSTRPPPTITQTTIIPPPDLVSAPLTDPLPSRITTTFTQDENARPDPAAYHRPHTSTSHYHHPVTTTVTTTTKVPLREETKDPNLAQRLMKMQRAAIATPLARPHNNNNTLPTTPANRGEEDADVLGGTGPSFDVTNPALTPTMTREEALAQIRERRGRARSAGRGPNTQAAAGGGVPGNGAGTARGVSVSRNGSGSGNGNGTVRRAAGGGGGAGGDGADNNNLKKTTAMPGHGTTGADKDRARGRERDRRDVSAPSTGAARGAAVVRGVSARRVRS</sequence>
<feature type="compositionally biased region" description="Low complexity" evidence="2">
    <location>
        <begin position="495"/>
        <end position="512"/>
    </location>
</feature>
<dbReference type="PANTHER" id="PTHR42041">
    <property type="entry name" value="DNA ENDONUCLEASE ACTIVATOR CTP1 C-TERMINAL DOMAIN-CONTAINING PROTEIN"/>
    <property type="match status" value="1"/>
</dbReference>
<accession>A0AAN6QRT3</accession>
<feature type="compositionally biased region" description="Low complexity" evidence="2">
    <location>
        <begin position="683"/>
        <end position="692"/>
    </location>
</feature>
<evidence type="ECO:0000313" key="4">
    <source>
        <dbReference type="Proteomes" id="UP001302812"/>
    </source>
</evidence>
<feature type="compositionally biased region" description="Gly residues" evidence="2">
    <location>
        <begin position="671"/>
        <end position="682"/>
    </location>
</feature>
<feature type="compositionally biased region" description="Polar residues" evidence="2">
    <location>
        <begin position="402"/>
        <end position="420"/>
    </location>
</feature>
<feature type="region of interest" description="Disordered" evidence="2">
    <location>
        <begin position="1"/>
        <end position="57"/>
    </location>
</feature>
<feature type="region of interest" description="Disordered" evidence="2">
    <location>
        <begin position="455"/>
        <end position="526"/>
    </location>
</feature>
<reference evidence="3" key="1">
    <citation type="journal article" date="2023" name="Mol. Phylogenet. Evol.">
        <title>Genome-scale phylogeny and comparative genomics of the fungal order Sordariales.</title>
        <authorList>
            <person name="Hensen N."/>
            <person name="Bonometti L."/>
            <person name="Westerberg I."/>
            <person name="Brannstrom I.O."/>
            <person name="Guillou S."/>
            <person name="Cros-Aarteil S."/>
            <person name="Calhoun S."/>
            <person name="Haridas S."/>
            <person name="Kuo A."/>
            <person name="Mondo S."/>
            <person name="Pangilinan J."/>
            <person name="Riley R."/>
            <person name="LaButti K."/>
            <person name="Andreopoulos B."/>
            <person name="Lipzen A."/>
            <person name="Chen C."/>
            <person name="Yan M."/>
            <person name="Daum C."/>
            <person name="Ng V."/>
            <person name="Clum A."/>
            <person name="Steindorff A."/>
            <person name="Ohm R.A."/>
            <person name="Martin F."/>
            <person name="Silar P."/>
            <person name="Natvig D.O."/>
            <person name="Lalanne C."/>
            <person name="Gautier V."/>
            <person name="Ament-Velasquez S.L."/>
            <person name="Kruys A."/>
            <person name="Hutchinson M.I."/>
            <person name="Powell A.J."/>
            <person name="Barry K."/>
            <person name="Miller A.N."/>
            <person name="Grigoriev I.V."/>
            <person name="Debuchy R."/>
            <person name="Gladieux P."/>
            <person name="Hiltunen Thoren M."/>
            <person name="Johannesson H."/>
        </authorList>
    </citation>
    <scope>NUCLEOTIDE SEQUENCE</scope>
    <source>
        <strain evidence="3">CBS 508.74</strain>
    </source>
</reference>
<feature type="compositionally biased region" description="Low complexity" evidence="2">
    <location>
        <begin position="602"/>
        <end position="615"/>
    </location>
</feature>
<feature type="region of interest" description="Disordered" evidence="2">
    <location>
        <begin position="401"/>
        <end position="440"/>
    </location>
</feature>
<feature type="region of interest" description="Disordered" evidence="2">
    <location>
        <begin position="600"/>
        <end position="623"/>
    </location>
</feature>
<dbReference type="EMBL" id="MU853347">
    <property type="protein sequence ID" value="KAK4111091.1"/>
    <property type="molecule type" value="Genomic_DNA"/>
</dbReference>
<organism evidence="3 4">
    <name type="scientific">Canariomyces notabilis</name>
    <dbReference type="NCBI Taxonomy" id="2074819"/>
    <lineage>
        <taxon>Eukaryota</taxon>
        <taxon>Fungi</taxon>
        <taxon>Dikarya</taxon>
        <taxon>Ascomycota</taxon>
        <taxon>Pezizomycotina</taxon>
        <taxon>Sordariomycetes</taxon>
        <taxon>Sordariomycetidae</taxon>
        <taxon>Sordariales</taxon>
        <taxon>Chaetomiaceae</taxon>
        <taxon>Canariomyces</taxon>
    </lineage>
</organism>
<keyword evidence="1" id="KW-0175">Coiled coil</keyword>
<name>A0AAN6QRT3_9PEZI</name>
<dbReference type="PANTHER" id="PTHR42041:SF1">
    <property type="entry name" value="DNA ENDONUCLEASE ACTIVATOR CTP1 C-TERMINAL DOMAIN-CONTAINING PROTEIN"/>
    <property type="match status" value="1"/>
</dbReference>
<feature type="compositionally biased region" description="Basic and acidic residues" evidence="2">
    <location>
        <begin position="736"/>
        <end position="751"/>
    </location>
</feature>
<feature type="region of interest" description="Disordered" evidence="2">
    <location>
        <begin position="551"/>
        <end position="570"/>
    </location>
</feature>
<feature type="compositionally biased region" description="Basic and acidic residues" evidence="2">
    <location>
        <begin position="363"/>
        <end position="376"/>
    </location>
</feature>
<evidence type="ECO:0000313" key="3">
    <source>
        <dbReference type="EMBL" id="KAK4111091.1"/>
    </source>
</evidence>
<dbReference type="AlphaFoldDB" id="A0AAN6QRT3"/>
<dbReference type="GeneID" id="89937841"/>
<reference evidence="3" key="2">
    <citation type="submission" date="2023-05" db="EMBL/GenBank/DDBJ databases">
        <authorList>
            <consortium name="Lawrence Berkeley National Laboratory"/>
            <person name="Steindorff A."/>
            <person name="Hensen N."/>
            <person name="Bonometti L."/>
            <person name="Westerberg I."/>
            <person name="Brannstrom I.O."/>
            <person name="Guillou S."/>
            <person name="Cros-Aarteil S."/>
            <person name="Calhoun S."/>
            <person name="Haridas S."/>
            <person name="Kuo A."/>
            <person name="Mondo S."/>
            <person name="Pangilinan J."/>
            <person name="Riley R."/>
            <person name="Labutti K."/>
            <person name="Andreopoulos B."/>
            <person name="Lipzen A."/>
            <person name="Chen C."/>
            <person name="Yanf M."/>
            <person name="Daum C."/>
            <person name="Ng V."/>
            <person name="Clum A."/>
            <person name="Ohm R."/>
            <person name="Martin F."/>
            <person name="Silar P."/>
            <person name="Natvig D."/>
            <person name="Lalanne C."/>
            <person name="Gautier V."/>
            <person name="Ament-Velasquez S.L."/>
            <person name="Kruys A."/>
            <person name="Hutchinson M.I."/>
            <person name="Powell A.J."/>
            <person name="Barry K."/>
            <person name="Miller A.N."/>
            <person name="Grigoriev I.V."/>
            <person name="Debuchy R."/>
            <person name="Gladieux P."/>
            <person name="Thoren M.H."/>
            <person name="Johannesson H."/>
        </authorList>
    </citation>
    <scope>NUCLEOTIDE SEQUENCE</scope>
    <source>
        <strain evidence="3">CBS 508.74</strain>
    </source>
</reference>
<feature type="compositionally biased region" description="Gly residues" evidence="2">
    <location>
        <begin position="706"/>
        <end position="716"/>
    </location>
</feature>
<feature type="coiled-coil region" evidence="1">
    <location>
        <begin position="78"/>
        <end position="112"/>
    </location>
</feature>